<sequence length="114" mass="12043">MQFSKVLLSLSVVYGMAHASFVGDATWFNPGLGACGRVNVDSDFIVALSVAQYGTGSNCGRNIRANFQGHSVVVTVVDKCIGCATNDIDLSPAAFSQLANTDVGRIHGVTWDFI</sequence>
<feature type="signal peptide" evidence="2">
    <location>
        <begin position="1"/>
        <end position="19"/>
    </location>
</feature>
<dbReference type="OrthoDB" id="406505at2759"/>
<dbReference type="CDD" id="cd22191">
    <property type="entry name" value="DPBB_RlpA_EXP_N-like"/>
    <property type="match status" value="1"/>
</dbReference>
<name>A0A8H5FAM1_9AGAR</name>
<accession>A0A8H5FAM1</accession>
<evidence type="ECO:0000256" key="1">
    <source>
        <dbReference type="ARBA" id="ARBA00022729"/>
    </source>
</evidence>
<evidence type="ECO:0000259" key="3">
    <source>
        <dbReference type="Pfam" id="PF03330"/>
    </source>
</evidence>
<comment type="caution">
    <text evidence="4">The sequence shown here is derived from an EMBL/GenBank/DDBJ whole genome shotgun (WGS) entry which is preliminary data.</text>
</comment>
<dbReference type="AlphaFoldDB" id="A0A8H5FAM1"/>
<dbReference type="PANTHER" id="PTHR31836">
    <property type="match status" value="1"/>
</dbReference>
<dbReference type="Proteomes" id="UP000567179">
    <property type="component" value="Unassembled WGS sequence"/>
</dbReference>
<dbReference type="PROSITE" id="PS51257">
    <property type="entry name" value="PROKAR_LIPOPROTEIN"/>
    <property type="match status" value="1"/>
</dbReference>
<dbReference type="InterPro" id="IPR036908">
    <property type="entry name" value="RlpA-like_sf"/>
</dbReference>
<protein>
    <recommendedName>
        <fullName evidence="3">RlpA-like protein double-psi beta-barrel domain-containing protein</fullName>
    </recommendedName>
</protein>
<dbReference type="SUPFAM" id="SSF50685">
    <property type="entry name" value="Barwin-like endoglucanases"/>
    <property type="match status" value="1"/>
</dbReference>
<dbReference type="InterPro" id="IPR051477">
    <property type="entry name" value="Expansin_CellWall"/>
</dbReference>
<evidence type="ECO:0000313" key="4">
    <source>
        <dbReference type="EMBL" id="KAF5329383.1"/>
    </source>
</evidence>
<proteinExistence type="predicted"/>
<organism evidence="4 5">
    <name type="scientific">Psilocybe cf. subviscida</name>
    <dbReference type="NCBI Taxonomy" id="2480587"/>
    <lineage>
        <taxon>Eukaryota</taxon>
        <taxon>Fungi</taxon>
        <taxon>Dikarya</taxon>
        <taxon>Basidiomycota</taxon>
        <taxon>Agaricomycotina</taxon>
        <taxon>Agaricomycetes</taxon>
        <taxon>Agaricomycetidae</taxon>
        <taxon>Agaricales</taxon>
        <taxon>Agaricineae</taxon>
        <taxon>Strophariaceae</taxon>
        <taxon>Psilocybe</taxon>
    </lineage>
</organism>
<dbReference type="InterPro" id="IPR009009">
    <property type="entry name" value="RlpA-like_DPBB"/>
</dbReference>
<reference evidence="4 5" key="1">
    <citation type="journal article" date="2020" name="ISME J.">
        <title>Uncovering the hidden diversity of litter-decomposition mechanisms in mushroom-forming fungi.</title>
        <authorList>
            <person name="Floudas D."/>
            <person name="Bentzer J."/>
            <person name="Ahren D."/>
            <person name="Johansson T."/>
            <person name="Persson P."/>
            <person name="Tunlid A."/>
        </authorList>
    </citation>
    <scope>NUCLEOTIDE SEQUENCE [LARGE SCALE GENOMIC DNA]</scope>
    <source>
        <strain evidence="4 5">CBS 101986</strain>
    </source>
</reference>
<keyword evidence="1 2" id="KW-0732">Signal</keyword>
<dbReference type="Pfam" id="PF03330">
    <property type="entry name" value="DPBB_1"/>
    <property type="match status" value="1"/>
</dbReference>
<keyword evidence="5" id="KW-1185">Reference proteome</keyword>
<dbReference type="EMBL" id="JAACJJ010000002">
    <property type="protein sequence ID" value="KAF5329383.1"/>
    <property type="molecule type" value="Genomic_DNA"/>
</dbReference>
<evidence type="ECO:0000313" key="5">
    <source>
        <dbReference type="Proteomes" id="UP000567179"/>
    </source>
</evidence>
<dbReference type="Gene3D" id="2.40.40.10">
    <property type="entry name" value="RlpA-like domain"/>
    <property type="match status" value="1"/>
</dbReference>
<gene>
    <name evidence="4" type="ORF">D9619_008950</name>
</gene>
<dbReference type="PANTHER" id="PTHR31836:SF28">
    <property type="entry name" value="SRCR DOMAIN-CONTAINING PROTEIN-RELATED"/>
    <property type="match status" value="1"/>
</dbReference>
<feature type="domain" description="RlpA-like protein double-psi beta-barrel" evidence="3">
    <location>
        <begin position="22"/>
        <end position="107"/>
    </location>
</feature>
<feature type="chain" id="PRO_5034068939" description="RlpA-like protein double-psi beta-barrel domain-containing protein" evidence="2">
    <location>
        <begin position="20"/>
        <end position="114"/>
    </location>
</feature>
<evidence type="ECO:0000256" key="2">
    <source>
        <dbReference type="SAM" id="SignalP"/>
    </source>
</evidence>